<dbReference type="PROSITE" id="PS50035">
    <property type="entry name" value="PLD"/>
    <property type="match status" value="2"/>
</dbReference>
<evidence type="ECO:0000256" key="3">
    <source>
        <dbReference type="ARBA" id="ARBA00012027"/>
    </source>
</evidence>
<reference evidence="9 10" key="1">
    <citation type="submission" date="2022-04" db="EMBL/GenBank/DDBJ databases">
        <title>Hymenobacter sp. isolated from the air.</title>
        <authorList>
            <person name="Won M."/>
            <person name="Lee C.-M."/>
            <person name="Woen H.-Y."/>
            <person name="Kwon S.-W."/>
        </authorList>
    </citation>
    <scope>NUCLEOTIDE SEQUENCE [LARGE SCALE GENOMIC DNA]</scope>
    <source>
        <strain evidence="10">5516 S-25</strain>
    </source>
</reference>
<feature type="domain" description="PLD phosphodiesterase" evidence="8">
    <location>
        <begin position="419"/>
        <end position="453"/>
    </location>
</feature>
<name>A0ABY4J446_9BACT</name>
<evidence type="ECO:0000256" key="2">
    <source>
        <dbReference type="ARBA" id="ARBA00008664"/>
    </source>
</evidence>
<keyword evidence="5" id="KW-0442">Lipid degradation</keyword>
<evidence type="ECO:0000256" key="4">
    <source>
        <dbReference type="ARBA" id="ARBA00022801"/>
    </source>
</evidence>
<dbReference type="PANTHER" id="PTHR43856">
    <property type="entry name" value="CARDIOLIPIN HYDROLASE"/>
    <property type="match status" value="1"/>
</dbReference>
<dbReference type="InterPro" id="IPR001736">
    <property type="entry name" value="PLipase_D/transphosphatidylase"/>
</dbReference>
<dbReference type="Pfam" id="PF13091">
    <property type="entry name" value="PLDc_2"/>
    <property type="match status" value="2"/>
</dbReference>
<dbReference type="NCBIfam" id="TIGR04183">
    <property type="entry name" value="Por_Secre_tail"/>
    <property type="match status" value="1"/>
</dbReference>
<dbReference type="EMBL" id="CP095848">
    <property type="protein sequence ID" value="UPL47518.1"/>
    <property type="molecule type" value="Genomic_DNA"/>
</dbReference>
<keyword evidence="6" id="KW-0443">Lipid metabolism</keyword>
<proteinExistence type="inferred from homology"/>
<evidence type="ECO:0000256" key="1">
    <source>
        <dbReference type="ARBA" id="ARBA00000798"/>
    </source>
</evidence>
<evidence type="ECO:0000256" key="7">
    <source>
        <dbReference type="SAM" id="SignalP"/>
    </source>
</evidence>
<comment type="catalytic activity">
    <reaction evidence="1">
        <text>a 1,2-diacyl-sn-glycero-3-phosphocholine + H2O = a 1,2-diacyl-sn-glycero-3-phosphate + choline + H(+)</text>
        <dbReference type="Rhea" id="RHEA:14445"/>
        <dbReference type="ChEBI" id="CHEBI:15354"/>
        <dbReference type="ChEBI" id="CHEBI:15377"/>
        <dbReference type="ChEBI" id="CHEBI:15378"/>
        <dbReference type="ChEBI" id="CHEBI:57643"/>
        <dbReference type="ChEBI" id="CHEBI:58608"/>
        <dbReference type="EC" id="3.1.4.4"/>
    </reaction>
</comment>
<dbReference type="PANTHER" id="PTHR43856:SF1">
    <property type="entry name" value="MITOCHONDRIAL CARDIOLIPIN HYDROLASE"/>
    <property type="match status" value="1"/>
</dbReference>
<evidence type="ECO:0000313" key="10">
    <source>
        <dbReference type="Proteomes" id="UP000829647"/>
    </source>
</evidence>
<evidence type="ECO:0000256" key="6">
    <source>
        <dbReference type="ARBA" id="ARBA00023098"/>
    </source>
</evidence>
<evidence type="ECO:0000313" key="9">
    <source>
        <dbReference type="EMBL" id="UPL47518.1"/>
    </source>
</evidence>
<dbReference type="Pfam" id="PF18962">
    <property type="entry name" value="Por_Secre_tail"/>
    <property type="match status" value="1"/>
</dbReference>
<dbReference type="RefSeq" id="WP_247974142.1">
    <property type="nucleotide sequence ID" value="NZ_CP095848.1"/>
</dbReference>
<keyword evidence="7" id="KW-0732">Signal</keyword>
<dbReference type="Gene3D" id="3.30.870.10">
    <property type="entry name" value="Endonuclease Chain A"/>
    <property type="match status" value="2"/>
</dbReference>
<feature type="chain" id="PRO_5046564773" description="phospholipase D" evidence="7">
    <location>
        <begin position="21"/>
        <end position="759"/>
    </location>
</feature>
<dbReference type="SUPFAM" id="SSF56024">
    <property type="entry name" value="Phospholipase D/nuclease"/>
    <property type="match status" value="2"/>
</dbReference>
<sequence>MKKFTLLALLGSGAALQPVAAQTVQSVADARAAGVGAVVTVRGVVTNGTELGVIRYLQDGTGGLAAYSTSAAGFSALVPGDSIEISGTLKNFNGLLEIDPVASVAVLAQNRVIRPAATVEASALTSVFAEQYESRVVRINKNTSITTSAGAAVGTFGGNTNYLLNGTTGATVRTAAAGNTGNDIVGKAAPSGQFDVLGIMSQFSNSGTGGYQLLPRRYQDFVLGGTPNLLSSPVPTAISTTGFTVNFTTENTGTAKLEYGTSPAGPFTAVTGPTTAAKQHSIALTGLQPGIIYYVKASVTNSIGTSESRAVPMVTASLSSGKMRSYFTGTVNTALALPSNAATYLANGAIADTLARYINRATKTLDIAIYNWNSPVILAAVNAAHARNVAVRVIFENDNTNASIPGLNTNIPRLGRQTQQNIMHNKFVVIDAEDANVNVPWVWSGSTNWTPAQLSTDRNNAIAIQDQALARTYTLEFNEMWGSGTLATARFGSAKTDNTPHYLMIGGKQVESWFSPTDQVNGRLIQAIQSADNDLHIATMLITRAELGRAIVDQVRARNIVGCSEVLVNDTSNTGTGTILRTIRTALGERALVKNTSGIMHHKYAIVDAGASQSDPLVFVGSHNWSLSADTENDENTLIVHDARIVNQYYQEFAARIAEQNRGVQLCSLVLSNKKTVQQSAVQVYPNPTSGKFQLRVQASAARTARVVLRDATGRVVLDQTKTLNGQEVSVDASALRAGLYLVQIETAESTQVSRVVVE</sequence>
<dbReference type="EC" id="3.1.4.4" evidence="3"/>
<keyword evidence="10" id="KW-1185">Reference proteome</keyword>
<gene>
    <name evidence="9" type="ORF">MWH26_09920</name>
</gene>
<keyword evidence="4" id="KW-0378">Hydrolase</keyword>
<organism evidence="9 10">
    <name type="scientific">Hymenobacter sublimis</name>
    <dbReference type="NCBI Taxonomy" id="2933777"/>
    <lineage>
        <taxon>Bacteria</taxon>
        <taxon>Pseudomonadati</taxon>
        <taxon>Bacteroidota</taxon>
        <taxon>Cytophagia</taxon>
        <taxon>Cytophagales</taxon>
        <taxon>Hymenobacteraceae</taxon>
        <taxon>Hymenobacter</taxon>
    </lineage>
</organism>
<evidence type="ECO:0000256" key="5">
    <source>
        <dbReference type="ARBA" id="ARBA00022963"/>
    </source>
</evidence>
<feature type="domain" description="PLD phosphodiesterase" evidence="8">
    <location>
        <begin position="596"/>
        <end position="629"/>
    </location>
</feature>
<feature type="signal peptide" evidence="7">
    <location>
        <begin position="1"/>
        <end position="20"/>
    </location>
</feature>
<dbReference type="InterPro" id="IPR025202">
    <property type="entry name" value="PLD-like_dom"/>
</dbReference>
<comment type="similarity">
    <text evidence="2">Belongs to the phospholipase D family.</text>
</comment>
<evidence type="ECO:0000259" key="8">
    <source>
        <dbReference type="PROSITE" id="PS50035"/>
    </source>
</evidence>
<dbReference type="SMART" id="SM00155">
    <property type="entry name" value="PLDc"/>
    <property type="match status" value="2"/>
</dbReference>
<protein>
    <recommendedName>
        <fullName evidence="3">phospholipase D</fullName>
        <ecNumber evidence="3">3.1.4.4</ecNumber>
    </recommendedName>
</protein>
<dbReference type="InterPro" id="IPR026444">
    <property type="entry name" value="Secre_tail"/>
</dbReference>
<dbReference type="Proteomes" id="UP000829647">
    <property type="component" value="Chromosome"/>
</dbReference>
<accession>A0ABY4J446</accession>
<dbReference type="InterPro" id="IPR051406">
    <property type="entry name" value="PLD_domain"/>
</dbReference>